<evidence type="ECO:0000313" key="3">
    <source>
        <dbReference type="Proteomes" id="UP000005326"/>
    </source>
</evidence>
<reference evidence="2" key="1">
    <citation type="submission" date="2007-10" db="EMBL/GenBank/DDBJ databases">
        <authorList>
            <person name="Fulton L."/>
            <person name="Clifton S."/>
            <person name="Fulton B."/>
            <person name="Xu J."/>
            <person name="Minx P."/>
            <person name="Pepin K.H."/>
            <person name="Johnson M."/>
            <person name="Thiruvilangam P."/>
            <person name="Bhonagiri V."/>
            <person name="Nash W.E."/>
            <person name="Mardis E.R."/>
            <person name="Wilson R.K."/>
        </authorList>
    </citation>
    <scope>NUCLEOTIDE SEQUENCE [LARGE SCALE GENOMIC DNA]</scope>
    <source>
        <strain evidence="2">DSM 15702</strain>
    </source>
</reference>
<dbReference type="EMBL" id="ABCA03000033">
    <property type="protein sequence ID" value="EDS01646.1"/>
    <property type="molecule type" value="Genomic_DNA"/>
</dbReference>
<gene>
    <name evidence="2" type="ORF">EUBSIR_00444</name>
</gene>
<evidence type="ECO:0000313" key="2">
    <source>
        <dbReference type="EMBL" id="EDS01646.1"/>
    </source>
</evidence>
<accession>B0MKX4</accession>
<name>B0MKX4_9FIRM</name>
<keyword evidence="3" id="KW-1185">Reference proteome</keyword>
<evidence type="ECO:0008006" key="4">
    <source>
        <dbReference type="Google" id="ProtNLM"/>
    </source>
</evidence>
<organism evidence="2 3">
    <name type="scientific">[Eubacterium] siraeum DSM 15702</name>
    <dbReference type="NCBI Taxonomy" id="428128"/>
    <lineage>
        <taxon>Bacteria</taxon>
        <taxon>Bacillati</taxon>
        <taxon>Bacillota</taxon>
        <taxon>Clostridia</taxon>
        <taxon>Eubacteriales</taxon>
        <taxon>Oscillospiraceae</taxon>
        <taxon>Oscillospiraceae incertae sedis</taxon>
    </lineage>
</organism>
<reference evidence="2" key="2">
    <citation type="submission" date="2014-06" db="EMBL/GenBank/DDBJ databases">
        <title>Draft genome sequence of Eubacterium siraeum (DSM 15702).</title>
        <authorList>
            <person name="Sudarsanam P."/>
            <person name="Ley R."/>
            <person name="Guruge J."/>
            <person name="Turnbaugh P.J."/>
            <person name="Mahowald M."/>
            <person name="Liep D."/>
            <person name="Gordon J."/>
        </authorList>
    </citation>
    <scope>NUCLEOTIDE SEQUENCE</scope>
    <source>
        <strain evidence="2">DSM 15702</strain>
    </source>
</reference>
<dbReference type="AlphaFoldDB" id="B0MKX4"/>
<feature type="region of interest" description="Disordered" evidence="1">
    <location>
        <begin position="1"/>
        <end position="27"/>
    </location>
</feature>
<proteinExistence type="predicted"/>
<comment type="caution">
    <text evidence="2">The sequence shown here is derived from an EMBL/GenBank/DDBJ whole genome shotgun (WGS) entry which is preliminary data.</text>
</comment>
<dbReference type="Proteomes" id="UP000005326">
    <property type="component" value="Unassembled WGS sequence"/>
</dbReference>
<evidence type="ECO:0000256" key="1">
    <source>
        <dbReference type="SAM" id="MobiDB-lite"/>
    </source>
</evidence>
<protein>
    <recommendedName>
        <fullName evidence="4">Phage terminase, small subunit, P27 family</fullName>
    </recommendedName>
</protein>
<sequence length="189" mass="21413">MPRGAKAIDNCSGHRTKKEKESRKNAELGQLTGKKLTEFKQVRENETAHKEFQRIQKLLKVVGKDDALYSAGINRYCELVSEIEQVKTDMLVIRQTADKLNAAFEEQQDKEELDSSEIIKFTKAYTSLITQSMKCDDKIMTKRKMMSDIEKENGWTVLSAIRAIPKQAEKPEDDALMKILQGGESNGAV</sequence>